<keyword evidence="4" id="KW-0804">Transcription</keyword>
<evidence type="ECO:0000256" key="5">
    <source>
        <dbReference type="PROSITE-ProRule" id="PRU00335"/>
    </source>
</evidence>
<dbReference type="SUPFAM" id="SSF46689">
    <property type="entry name" value="Homeodomain-like"/>
    <property type="match status" value="1"/>
</dbReference>
<evidence type="ECO:0000313" key="8">
    <source>
        <dbReference type="Proteomes" id="UP000178953"/>
    </source>
</evidence>
<dbReference type="Proteomes" id="UP000178953">
    <property type="component" value="Unassembled WGS sequence"/>
</dbReference>
<dbReference type="GO" id="GO:0000976">
    <property type="term" value="F:transcription cis-regulatory region binding"/>
    <property type="evidence" value="ECO:0007669"/>
    <property type="project" value="TreeGrafter"/>
</dbReference>
<dbReference type="Pfam" id="PF02909">
    <property type="entry name" value="TetR_C_1"/>
    <property type="match status" value="1"/>
</dbReference>
<dbReference type="SUPFAM" id="SSF48498">
    <property type="entry name" value="Tetracyclin repressor-like, C-terminal domain"/>
    <property type="match status" value="1"/>
</dbReference>
<keyword evidence="1" id="KW-0678">Repressor</keyword>
<protein>
    <submittedName>
        <fullName evidence="7">TetR family transcriptional regulator</fullName>
    </submittedName>
</protein>
<dbReference type="GO" id="GO:0003700">
    <property type="term" value="F:DNA-binding transcription factor activity"/>
    <property type="evidence" value="ECO:0007669"/>
    <property type="project" value="TreeGrafter"/>
</dbReference>
<dbReference type="InterPro" id="IPR001647">
    <property type="entry name" value="HTH_TetR"/>
</dbReference>
<dbReference type="PROSITE" id="PS01081">
    <property type="entry name" value="HTH_TETR_1"/>
    <property type="match status" value="1"/>
</dbReference>
<proteinExistence type="predicted"/>
<dbReference type="RefSeq" id="WP_070355296.1">
    <property type="nucleotide sequence ID" value="NZ_MCHX01000065.1"/>
</dbReference>
<feature type="DNA-binding region" description="H-T-H motif" evidence="5">
    <location>
        <begin position="29"/>
        <end position="48"/>
    </location>
</feature>
<evidence type="ECO:0000259" key="6">
    <source>
        <dbReference type="PROSITE" id="PS50977"/>
    </source>
</evidence>
<dbReference type="InterPro" id="IPR023772">
    <property type="entry name" value="DNA-bd_HTH_TetR-type_CS"/>
</dbReference>
<organism evidence="7 8">
    <name type="scientific">Mycolicibacterium grossiae</name>
    <dbReference type="NCBI Taxonomy" id="1552759"/>
    <lineage>
        <taxon>Bacteria</taxon>
        <taxon>Bacillati</taxon>
        <taxon>Actinomycetota</taxon>
        <taxon>Actinomycetes</taxon>
        <taxon>Mycobacteriales</taxon>
        <taxon>Mycobacteriaceae</taxon>
        <taxon>Mycolicibacterium</taxon>
    </lineage>
</organism>
<name>A0A1E8PZ40_9MYCO</name>
<comment type="caution">
    <text evidence="7">The sequence shown here is derived from an EMBL/GenBank/DDBJ whole genome shotgun (WGS) entry which is preliminary data.</text>
</comment>
<dbReference type="EMBL" id="MCHX01000065">
    <property type="protein sequence ID" value="OFJ51471.1"/>
    <property type="molecule type" value="Genomic_DNA"/>
</dbReference>
<dbReference type="PRINTS" id="PR00400">
    <property type="entry name" value="TETREPRESSOR"/>
</dbReference>
<gene>
    <name evidence="7" type="ORF">BEL07_22545</name>
</gene>
<dbReference type="InterPro" id="IPR050109">
    <property type="entry name" value="HTH-type_TetR-like_transc_reg"/>
</dbReference>
<keyword evidence="3 5" id="KW-0238">DNA-binding</keyword>
<sequence length="210" mass="22250">MQQHRRHARSEVVDTAAHLLDEYGIGDLTMRRLARELGVTPGALYWHFSDKQELLGAVADRILGTAVRPTPGTRWSERILATGTALREALLSSTDGAELVSATFTSDTSRALREIVAELVAAATDAGFDATAAELAARTVVYYVLGFTADEQSRLQWDAAGALPADQSLLTSNPNGRFGFGLKLLVDGMAAQRSSAGDDGVDPGVAVPAP</sequence>
<dbReference type="Gene3D" id="1.10.357.10">
    <property type="entry name" value="Tetracycline Repressor, domain 2"/>
    <property type="match status" value="1"/>
</dbReference>
<accession>A0A1E8PZ40</accession>
<dbReference type="InterPro" id="IPR036271">
    <property type="entry name" value="Tet_transcr_reg_TetR-rel_C_sf"/>
</dbReference>
<dbReference type="Pfam" id="PF00440">
    <property type="entry name" value="TetR_N"/>
    <property type="match status" value="1"/>
</dbReference>
<feature type="domain" description="HTH tetR-type" evidence="6">
    <location>
        <begin position="6"/>
        <end position="66"/>
    </location>
</feature>
<dbReference type="Gene3D" id="1.10.10.60">
    <property type="entry name" value="Homeodomain-like"/>
    <property type="match status" value="1"/>
</dbReference>
<dbReference type="PRINTS" id="PR00455">
    <property type="entry name" value="HTHTETR"/>
</dbReference>
<evidence type="ECO:0000256" key="2">
    <source>
        <dbReference type="ARBA" id="ARBA00023015"/>
    </source>
</evidence>
<dbReference type="PANTHER" id="PTHR30055:SF151">
    <property type="entry name" value="TRANSCRIPTIONAL REGULATORY PROTEIN"/>
    <property type="match status" value="1"/>
</dbReference>
<evidence type="ECO:0000256" key="3">
    <source>
        <dbReference type="ARBA" id="ARBA00023125"/>
    </source>
</evidence>
<evidence type="ECO:0000256" key="4">
    <source>
        <dbReference type="ARBA" id="ARBA00023163"/>
    </source>
</evidence>
<reference evidence="7 8" key="1">
    <citation type="submission" date="2016-09" db="EMBL/GenBank/DDBJ databases">
        <title>genome sequence of Mycobacterium sp. 739 SCH.</title>
        <authorList>
            <person name="Greninger A.L."/>
            <person name="Qin X."/>
            <person name="Jerome K."/>
            <person name="Vora S."/>
            <person name="Quinn K."/>
        </authorList>
    </citation>
    <scope>NUCLEOTIDE SEQUENCE [LARGE SCALE GENOMIC DNA]</scope>
    <source>
        <strain evidence="7 8">SCH</strain>
    </source>
</reference>
<dbReference type="AlphaFoldDB" id="A0A1E8PZ40"/>
<dbReference type="PANTHER" id="PTHR30055">
    <property type="entry name" value="HTH-TYPE TRANSCRIPTIONAL REGULATOR RUTR"/>
    <property type="match status" value="1"/>
</dbReference>
<dbReference type="GO" id="GO:0046677">
    <property type="term" value="P:response to antibiotic"/>
    <property type="evidence" value="ECO:0007669"/>
    <property type="project" value="InterPro"/>
</dbReference>
<dbReference type="InterPro" id="IPR004111">
    <property type="entry name" value="Repressor_TetR_C"/>
</dbReference>
<evidence type="ECO:0000313" key="7">
    <source>
        <dbReference type="EMBL" id="OFJ51471.1"/>
    </source>
</evidence>
<dbReference type="PROSITE" id="PS50977">
    <property type="entry name" value="HTH_TETR_2"/>
    <property type="match status" value="1"/>
</dbReference>
<evidence type="ECO:0000256" key="1">
    <source>
        <dbReference type="ARBA" id="ARBA00022491"/>
    </source>
</evidence>
<keyword evidence="8" id="KW-1185">Reference proteome</keyword>
<dbReference type="InterPro" id="IPR009057">
    <property type="entry name" value="Homeodomain-like_sf"/>
</dbReference>
<dbReference type="InterPro" id="IPR003012">
    <property type="entry name" value="Tet_transcr_reg_TetR"/>
</dbReference>
<keyword evidence="2" id="KW-0805">Transcription regulation</keyword>
<dbReference type="GO" id="GO:0045892">
    <property type="term" value="P:negative regulation of DNA-templated transcription"/>
    <property type="evidence" value="ECO:0007669"/>
    <property type="project" value="InterPro"/>
</dbReference>